<dbReference type="AlphaFoldDB" id="A0A8H3VEZ8"/>
<gene>
    <name evidence="1" type="ORF">BLS_008652</name>
    <name evidence="2" type="ORF">EG328_007406</name>
</gene>
<evidence type="ECO:0000313" key="3">
    <source>
        <dbReference type="Proteomes" id="UP000447873"/>
    </source>
</evidence>
<sequence>MAPQSDLTTTRARQASHDTAVDVLQSFPFLKLPAELRNKIYRSLLIFDCALVPKFEAPEWYQHRSRKPQYVVTKILRVNRQIYNEARDVLVKGNEFVYMEDHDFKNPETYLQGSIHNPGTLQDAPKIRATFGSSGWNNEMYADCFELLAKNPNLISLHITFDRVALVHVEACQALSLLEKVKVRDKVVLHFKPRIHYTNFQSTQAKKQMEFIETLKVLEKKMLEN</sequence>
<dbReference type="PANTHER" id="PTHR42085">
    <property type="entry name" value="F-BOX DOMAIN-CONTAINING PROTEIN"/>
    <property type="match status" value="1"/>
</dbReference>
<dbReference type="InterPro" id="IPR038883">
    <property type="entry name" value="AN11006-like"/>
</dbReference>
<protein>
    <submittedName>
        <fullName evidence="2">Uncharacterized protein</fullName>
    </submittedName>
</protein>
<organism evidence="2 3">
    <name type="scientific">Venturia inaequalis</name>
    <name type="common">Apple scab fungus</name>
    <dbReference type="NCBI Taxonomy" id="5025"/>
    <lineage>
        <taxon>Eukaryota</taxon>
        <taxon>Fungi</taxon>
        <taxon>Dikarya</taxon>
        <taxon>Ascomycota</taxon>
        <taxon>Pezizomycotina</taxon>
        <taxon>Dothideomycetes</taxon>
        <taxon>Pleosporomycetidae</taxon>
        <taxon>Venturiales</taxon>
        <taxon>Venturiaceae</taxon>
        <taxon>Venturia</taxon>
    </lineage>
</organism>
<proteinExistence type="predicted"/>
<comment type="caution">
    <text evidence="2">The sequence shown here is derived from an EMBL/GenBank/DDBJ whole genome shotgun (WGS) entry which is preliminary data.</text>
</comment>
<reference evidence="2 3" key="1">
    <citation type="submission" date="2018-12" db="EMBL/GenBank/DDBJ databases">
        <title>Venturia inaequalis Genome Resource.</title>
        <authorList>
            <person name="Lichtner F.J."/>
        </authorList>
    </citation>
    <scope>NUCLEOTIDE SEQUENCE [LARGE SCALE GENOMIC DNA]</scope>
    <source>
        <strain evidence="2 3">120213</strain>
        <strain evidence="1">Bline_iso_100314</strain>
    </source>
</reference>
<name>A0A8H3VEZ8_VENIN</name>
<dbReference type="EMBL" id="WNWS01000004">
    <property type="protein sequence ID" value="KAE9988802.1"/>
    <property type="molecule type" value="Genomic_DNA"/>
</dbReference>
<dbReference type="Proteomes" id="UP000433883">
    <property type="component" value="Unassembled WGS sequence"/>
</dbReference>
<dbReference type="EMBL" id="WNWQ01000744">
    <property type="protein sequence ID" value="KAE9964104.1"/>
    <property type="molecule type" value="Genomic_DNA"/>
</dbReference>
<evidence type="ECO:0000313" key="1">
    <source>
        <dbReference type="EMBL" id="KAE9964104.1"/>
    </source>
</evidence>
<accession>A0A8H3VEZ8</accession>
<evidence type="ECO:0000313" key="2">
    <source>
        <dbReference type="EMBL" id="KAE9988802.1"/>
    </source>
</evidence>
<dbReference type="Proteomes" id="UP000447873">
    <property type="component" value="Unassembled WGS sequence"/>
</dbReference>
<dbReference type="PANTHER" id="PTHR42085:SF2">
    <property type="entry name" value="F-BOX DOMAIN-CONTAINING PROTEIN"/>
    <property type="match status" value="1"/>
</dbReference>